<name>A0A0D8J158_9FIRM</name>
<dbReference type="GeneID" id="42856205"/>
<organism evidence="2 5">
    <name type="scientific">Ruthenibacterium lactatiformans</name>
    <dbReference type="NCBI Taxonomy" id="1550024"/>
    <lineage>
        <taxon>Bacteria</taxon>
        <taxon>Bacillati</taxon>
        <taxon>Bacillota</taxon>
        <taxon>Clostridia</taxon>
        <taxon>Eubacteriales</taxon>
        <taxon>Oscillospiraceae</taxon>
        <taxon>Ruthenibacterium</taxon>
    </lineage>
</organism>
<gene>
    <name evidence="3" type="ORF">ASJ35_04580</name>
    <name evidence="4" type="ORF">GMD59_03305</name>
    <name evidence="2" type="ORF">TQ39_06180</name>
</gene>
<evidence type="ECO:0000313" key="5">
    <source>
        <dbReference type="Proteomes" id="UP000032483"/>
    </source>
</evidence>
<evidence type="ECO:0000313" key="3">
    <source>
        <dbReference type="EMBL" id="KUE77172.1"/>
    </source>
</evidence>
<dbReference type="EMBL" id="JXXK01000006">
    <property type="protein sequence ID" value="KJF40489.1"/>
    <property type="molecule type" value="Genomic_DNA"/>
</dbReference>
<dbReference type="Proteomes" id="UP000053433">
    <property type="component" value="Unassembled WGS sequence"/>
</dbReference>
<dbReference type="PATRIC" id="fig|1550024.3.peg.1389"/>
<comment type="caution">
    <text evidence="2">The sequence shown here is derived from an EMBL/GenBank/DDBJ whole genome shotgun (WGS) entry which is preliminary data.</text>
</comment>
<dbReference type="EMBL" id="LMUA01000004">
    <property type="protein sequence ID" value="KUE77172.1"/>
    <property type="molecule type" value="Genomic_DNA"/>
</dbReference>
<evidence type="ECO:0000313" key="4">
    <source>
        <dbReference type="EMBL" id="MTS26311.1"/>
    </source>
</evidence>
<accession>A0A0W7TTM4</accession>
<protein>
    <recommendedName>
        <fullName evidence="8">Lipoprotein</fullName>
    </recommendedName>
</protein>
<reference evidence="3 6" key="2">
    <citation type="submission" date="2015-10" db="EMBL/GenBank/DDBJ databases">
        <title>A novel member of the family Ruminococcaceae isolated from human faeces.</title>
        <authorList>
            <person name="Shkoporov A.N."/>
            <person name="Chaplin A.V."/>
            <person name="Motuzova O.V."/>
            <person name="Kafarskaia L.I."/>
            <person name="Efimov B.A."/>
        </authorList>
    </citation>
    <scope>NUCLEOTIDE SEQUENCE [LARGE SCALE GENOMIC DNA]</scope>
    <source>
        <strain evidence="3 6">668</strain>
    </source>
</reference>
<dbReference type="RefSeq" id="WP_050004910.1">
    <property type="nucleotide sequence ID" value="NZ_DAWBJP010000007.1"/>
</dbReference>
<sequence>MRKTAISILAITLCALLSGCGKAMTISLPFAASDVENVEMYHYVVPASAEKKIITQADAISELYAVFSELPVSDRKTEPVVGGAVTSFRFNLSDHTSYEIIYCAEAVKKGRLKLPAEQQDYFTSADIGGCWDGCAYEAVDTGESELPTYS</sequence>
<evidence type="ECO:0000313" key="2">
    <source>
        <dbReference type="EMBL" id="KJF40489.1"/>
    </source>
</evidence>
<dbReference type="Proteomes" id="UP000032483">
    <property type="component" value="Unassembled WGS sequence"/>
</dbReference>
<keyword evidence="1" id="KW-0732">Signal</keyword>
<dbReference type="EMBL" id="WMZU01000003">
    <property type="protein sequence ID" value="MTS26311.1"/>
    <property type="molecule type" value="Genomic_DNA"/>
</dbReference>
<dbReference type="Proteomes" id="UP000472755">
    <property type="component" value="Unassembled WGS sequence"/>
</dbReference>
<evidence type="ECO:0008006" key="8">
    <source>
        <dbReference type="Google" id="ProtNLM"/>
    </source>
</evidence>
<reference evidence="2" key="1">
    <citation type="submission" date="2015-02" db="EMBL/GenBank/DDBJ databases">
        <title>A novel member of the family Ruminococcaceae isolated from human feces.</title>
        <authorList>
            <person name="Shkoporov A.N."/>
            <person name="Chaplin A.V."/>
            <person name="Motuzova O.V."/>
            <person name="Kafarskaia L.I."/>
            <person name="Khokhlova E.V."/>
            <person name="Efimov B.A."/>
        </authorList>
    </citation>
    <scope>NUCLEOTIDE SEQUENCE [LARGE SCALE GENOMIC DNA]</scope>
    <source>
        <strain evidence="2">585-1</strain>
    </source>
</reference>
<feature type="chain" id="PRO_5038291016" description="Lipoprotein" evidence="1">
    <location>
        <begin position="24"/>
        <end position="150"/>
    </location>
</feature>
<feature type="signal peptide" evidence="1">
    <location>
        <begin position="1"/>
        <end position="23"/>
    </location>
</feature>
<dbReference type="AlphaFoldDB" id="A0A0D8J158"/>
<evidence type="ECO:0000313" key="7">
    <source>
        <dbReference type="Proteomes" id="UP000472755"/>
    </source>
</evidence>
<accession>A0A0D8J158</accession>
<keyword evidence="5" id="KW-1185">Reference proteome</keyword>
<reference evidence="4 7" key="3">
    <citation type="journal article" date="2019" name="Nat. Med.">
        <title>A library of human gut bacterial isolates paired with longitudinal multiomics data enables mechanistic microbiome research.</title>
        <authorList>
            <person name="Poyet M."/>
            <person name="Groussin M."/>
            <person name="Gibbons S.M."/>
            <person name="Avila-Pacheco J."/>
            <person name="Jiang X."/>
            <person name="Kearney S.M."/>
            <person name="Perrotta A.R."/>
            <person name="Berdy B."/>
            <person name="Zhao S."/>
            <person name="Lieberman T.D."/>
            <person name="Swanson P.K."/>
            <person name="Smith M."/>
            <person name="Roesemann S."/>
            <person name="Alexander J.E."/>
            <person name="Rich S.A."/>
            <person name="Livny J."/>
            <person name="Vlamakis H."/>
            <person name="Clish C."/>
            <person name="Bullock K."/>
            <person name="Deik A."/>
            <person name="Scott J."/>
            <person name="Pierce K.A."/>
            <person name="Xavier R.J."/>
            <person name="Alm E.J."/>
        </authorList>
    </citation>
    <scope>NUCLEOTIDE SEQUENCE [LARGE SCALE GENOMIC DNA]</scope>
    <source>
        <strain evidence="4 7">BIOML-A4</strain>
    </source>
</reference>
<proteinExistence type="predicted"/>
<evidence type="ECO:0000313" key="6">
    <source>
        <dbReference type="Proteomes" id="UP000053433"/>
    </source>
</evidence>
<evidence type="ECO:0000256" key="1">
    <source>
        <dbReference type="SAM" id="SignalP"/>
    </source>
</evidence>
<dbReference type="PROSITE" id="PS51257">
    <property type="entry name" value="PROKAR_LIPOPROTEIN"/>
    <property type="match status" value="1"/>
</dbReference>